<accession>A0A0B4H4N3</accession>
<dbReference type="HOGENOM" id="CLU_000288_6_16_1"/>
<evidence type="ECO:0000256" key="1">
    <source>
        <dbReference type="ARBA" id="ARBA00022574"/>
    </source>
</evidence>
<dbReference type="Gene3D" id="2.130.10.10">
    <property type="entry name" value="YVTN repeat-like/Quinoprotein amine dehydrogenase"/>
    <property type="match status" value="4"/>
</dbReference>
<feature type="repeat" description="WD" evidence="3">
    <location>
        <begin position="1085"/>
        <end position="1125"/>
    </location>
</feature>
<dbReference type="PANTHER" id="PTHR44019:SF8">
    <property type="entry name" value="POC1 CENTRIOLAR PROTEIN HOMOLOG"/>
    <property type="match status" value="1"/>
</dbReference>
<name>A0A0B4H4N3_METGA</name>
<sequence length="1323" mass="146675">MEGLSGASSVLAIVDLSAKVALLCFQYFNDVKKARDDISRLRREVANLEHASKSIQQLINGPHCAKLEASQQLSIAIQDCQSRLHQLHDKLRPKTARQAITRLGSQTLKWPFQSKDVEHIVQGLERCTRTMHLALQVDQTTNLLEIDRKTVLDRLPIAKGASFDSHEEEHDRICLQNTRVDLLQQISAWAADPKGSTIFWLNGMAGTGKSTIARTVAQNFTKGHRIGASFFFKRGEADRGGLNKFFSTIAADLIARKPAMSLHMKNAIDADPAILRKAMREQFDRLILEPLSMIAPEIRNDPTVVVVDALDECERQDDIRLLVYLFSRTNMLEAAGLRIFLTSRPELPIRLGFSRIKGTYQDLVLHQIPETMVEHDISAFLEYELANVRDEYNDSVREDRKLPESWPGQSTIELLVRMASPLFIFAATVCRFIADRNDANPDRQLQEVLHMGSDISQLDATYLPVLNRLIMGLSNMRRDKVLQEFRRIVGAIIVLADPLSTSALAQILDIPRENIDDRLDMLHSVLSIPPSAESPVRLLHLSFRDFLLDPDKRGKNPFWIDKIKAHKEMTIGCLRVMCHLRQDICGVQAPGTPRSTISAQKVNACLSPEVQYACLYWVYHLQEAGNHCLYSEQVYDFLTHHFLHWIEALSLLGRASESVRLITALQAFAKLQEHTELLDLVDDAFRFILAGISVIDAAPLQIYPSLLAFAPNKSPVRLTFENQIPSWILLGPKTESVWAQYRQTLEDHGAAVNSLAFSHDSMLIASASNDKTVRIWRADTSQCVQALKCHNNWVNSVAFSHDSTLVASASGDMVCICRVDTGECIQTLKGHRNVVNSATFSHDSTLVASGSSDKMIRIWRISTGDCIQTLQGHTNWVRSVVFSHDSTLIASASDDKMVRIWRVPTGQCVQVLRGHSSWVRSVAFSHDSTLVASASDDQMVRVWSVNTGECIQTLKGHGGWVNSIAFSHDSALIASASDDKIIRIWSTATGECIQALKGHRSWVNSVAFSHDSKLVASASDDTMIRIWCVNTDTHIRILEDPNDHSGAVSFIAFSHDSTLVASASNDKMLIWRVNAGECMQTLKYPRGNGGAVKIIAFSQDSALAAASVDDIIVIWHVNTGEYTQTLESPKGPSGAVNTIAFSHDSTLVASGSNNGIVQIWCVDSGKCKKTLTGHSSWVTSAAFSCDSIFMASASNDKMIRIWSVETGECTEEISVGITTDVLSFAADNTRLLTTHGIFTIRDTPSVSCCIDARNISSPEPSAVYSISKDRSWITFNGENTLWLPVEFRPCCWAVSGSTIVIGCESGKVITIRLSCGVNRVSKE</sequence>
<dbReference type="CDD" id="cd00200">
    <property type="entry name" value="WD40"/>
    <property type="match status" value="1"/>
</dbReference>
<dbReference type="Pfam" id="PF24883">
    <property type="entry name" value="NPHP3_N"/>
    <property type="match status" value="1"/>
</dbReference>
<dbReference type="InterPro" id="IPR056884">
    <property type="entry name" value="NPHP3-like_N"/>
</dbReference>
<dbReference type="SUPFAM" id="SSF50978">
    <property type="entry name" value="WD40 repeat-like"/>
    <property type="match status" value="2"/>
</dbReference>
<feature type="repeat" description="WD" evidence="3">
    <location>
        <begin position="870"/>
        <end position="911"/>
    </location>
</feature>
<keyword evidence="1 3" id="KW-0853">WD repeat</keyword>
<dbReference type="PROSITE" id="PS50837">
    <property type="entry name" value="NACHT"/>
    <property type="match status" value="1"/>
</dbReference>
<reference evidence="6 7" key="1">
    <citation type="journal article" date="2014" name="Proc. Natl. Acad. Sci. U.S.A.">
        <title>Trajectory and genomic determinants of fungal-pathogen speciation and host adaptation.</title>
        <authorList>
            <person name="Hu X."/>
            <person name="Xiao G."/>
            <person name="Zheng P."/>
            <person name="Shang Y."/>
            <person name="Su Y."/>
            <person name="Zhang X."/>
            <person name="Liu X."/>
            <person name="Zhan S."/>
            <person name="St Leger R.J."/>
            <person name="Wang C."/>
        </authorList>
    </citation>
    <scope>NUCLEOTIDE SEQUENCE [LARGE SCALE GENOMIC DNA]</scope>
    <source>
        <strain evidence="6 7">ARSEF 977</strain>
    </source>
</reference>
<feature type="repeat" description="WD" evidence="3">
    <location>
        <begin position="1129"/>
        <end position="1170"/>
    </location>
</feature>
<proteinExistence type="predicted"/>
<dbReference type="InterPro" id="IPR015943">
    <property type="entry name" value="WD40/YVTN_repeat-like_dom_sf"/>
</dbReference>
<dbReference type="InterPro" id="IPR050505">
    <property type="entry name" value="WDR55/POC1"/>
</dbReference>
<dbReference type="InterPro" id="IPR001680">
    <property type="entry name" value="WD40_rpt"/>
</dbReference>
<feature type="coiled-coil region" evidence="4">
    <location>
        <begin position="31"/>
        <end position="58"/>
    </location>
</feature>
<evidence type="ECO:0000259" key="5">
    <source>
        <dbReference type="PROSITE" id="PS50837"/>
    </source>
</evidence>
<evidence type="ECO:0000256" key="3">
    <source>
        <dbReference type="PROSITE-ProRule" id="PRU00221"/>
    </source>
</evidence>
<feature type="repeat" description="WD" evidence="3">
    <location>
        <begin position="745"/>
        <end position="786"/>
    </location>
</feature>
<keyword evidence="4" id="KW-0175">Coiled coil</keyword>
<dbReference type="PROSITE" id="PS50082">
    <property type="entry name" value="WD_REPEATS_2"/>
    <property type="match status" value="10"/>
</dbReference>
<evidence type="ECO:0000256" key="2">
    <source>
        <dbReference type="ARBA" id="ARBA00022737"/>
    </source>
</evidence>
<evidence type="ECO:0000256" key="4">
    <source>
        <dbReference type="SAM" id="Coils"/>
    </source>
</evidence>
<feature type="repeat" description="WD" evidence="3">
    <location>
        <begin position="828"/>
        <end position="869"/>
    </location>
</feature>
<dbReference type="PANTHER" id="PTHR44019">
    <property type="entry name" value="WD REPEAT-CONTAINING PROTEIN 55"/>
    <property type="match status" value="1"/>
</dbReference>
<dbReference type="Gene3D" id="3.40.50.300">
    <property type="entry name" value="P-loop containing nucleotide triphosphate hydrolases"/>
    <property type="match status" value="1"/>
</dbReference>
<dbReference type="EMBL" id="AZNH01000038">
    <property type="protein sequence ID" value="KID84751.1"/>
    <property type="molecule type" value="Genomic_DNA"/>
</dbReference>
<dbReference type="SMART" id="SM00320">
    <property type="entry name" value="WD40"/>
    <property type="match status" value="11"/>
</dbReference>
<evidence type="ECO:0000313" key="7">
    <source>
        <dbReference type="Proteomes" id="UP000031192"/>
    </source>
</evidence>
<dbReference type="Proteomes" id="UP000031192">
    <property type="component" value="Unassembled WGS sequence"/>
</dbReference>
<dbReference type="PRINTS" id="PR00320">
    <property type="entry name" value="GPROTEINBRPT"/>
</dbReference>
<comment type="caution">
    <text evidence="6">The sequence shown here is derived from an EMBL/GenBank/DDBJ whole genome shotgun (WGS) entry which is preliminary data.</text>
</comment>
<feature type="domain" description="NACHT" evidence="5">
    <location>
        <begin position="197"/>
        <end position="345"/>
    </location>
</feature>
<dbReference type="InterPro" id="IPR007111">
    <property type="entry name" value="NACHT_NTPase"/>
</dbReference>
<feature type="repeat" description="WD" evidence="3">
    <location>
        <begin position="912"/>
        <end position="953"/>
    </location>
</feature>
<feature type="repeat" description="WD" evidence="3">
    <location>
        <begin position="1171"/>
        <end position="1212"/>
    </location>
</feature>
<dbReference type="InterPro" id="IPR027417">
    <property type="entry name" value="P-loop_NTPase"/>
</dbReference>
<feature type="repeat" description="WD" evidence="3">
    <location>
        <begin position="1041"/>
        <end position="1081"/>
    </location>
</feature>
<evidence type="ECO:0000313" key="6">
    <source>
        <dbReference type="EMBL" id="KID84751.1"/>
    </source>
</evidence>
<protein>
    <submittedName>
        <fullName evidence="6">Vegetative incompatibility protein HET-E-1</fullName>
    </submittedName>
</protein>
<dbReference type="SUPFAM" id="SSF52540">
    <property type="entry name" value="P-loop containing nucleoside triphosphate hydrolases"/>
    <property type="match status" value="1"/>
</dbReference>
<feature type="repeat" description="WD" evidence="3">
    <location>
        <begin position="954"/>
        <end position="995"/>
    </location>
</feature>
<feature type="repeat" description="WD" evidence="3">
    <location>
        <begin position="996"/>
        <end position="1037"/>
    </location>
</feature>
<dbReference type="InterPro" id="IPR036322">
    <property type="entry name" value="WD40_repeat_dom_sf"/>
</dbReference>
<dbReference type="InterPro" id="IPR020472">
    <property type="entry name" value="WD40_PAC1"/>
</dbReference>
<dbReference type="Pfam" id="PF00400">
    <property type="entry name" value="WD40"/>
    <property type="match status" value="10"/>
</dbReference>
<dbReference type="PROSITE" id="PS50294">
    <property type="entry name" value="WD_REPEATS_REGION"/>
    <property type="match status" value="8"/>
</dbReference>
<organism evidence="6 7">
    <name type="scientific">Metarhizium guizhouense (strain ARSEF 977)</name>
    <dbReference type="NCBI Taxonomy" id="1276136"/>
    <lineage>
        <taxon>Eukaryota</taxon>
        <taxon>Fungi</taxon>
        <taxon>Dikarya</taxon>
        <taxon>Ascomycota</taxon>
        <taxon>Pezizomycotina</taxon>
        <taxon>Sordariomycetes</taxon>
        <taxon>Hypocreomycetidae</taxon>
        <taxon>Hypocreales</taxon>
        <taxon>Clavicipitaceae</taxon>
        <taxon>Metarhizium</taxon>
    </lineage>
</organism>
<keyword evidence="7" id="KW-1185">Reference proteome</keyword>
<keyword evidence="2" id="KW-0677">Repeat</keyword>
<gene>
    <name evidence="6" type="ORF">MGU_08096</name>
</gene>